<dbReference type="KEGG" id="lal:AT746_09410"/>
<evidence type="ECO:0000256" key="1">
    <source>
        <dbReference type="ARBA" id="ARBA00022617"/>
    </source>
</evidence>
<keyword evidence="1" id="KW-0349">Heme</keyword>
<dbReference type="PANTHER" id="PTHR19359:SF14">
    <property type="entry name" value="CYTOCHROME B5 A"/>
    <property type="match status" value="1"/>
</dbReference>
<dbReference type="EMBL" id="CP013650">
    <property type="protein sequence ID" value="ALS98454.1"/>
    <property type="molecule type" value="Genomic_DNA"/>
</dbReference>
<evidence type="ECO:0000313" key="7">
    <source>
        <dbReference type="Proteomes" id="UP000068447"/>
    </source>
</evidence>
<keyword evidence="7" id="KW-1185">Reference proteome</keyword>
<dbReference type="RefSeq" id="WP_062479636.1">
    <property type="nucleotide sequence ID" value="NZ_CP013650.1"/>
</dbReference>
<dbReference type="PANTHER" id="PTHR19359">
    <property type="entry name" value="CYTOCHROME B5"/>
    <property type="match status" value="1"/>
</dbReference>
<evidence type="ECO:0000313" key="6">
    <source>
        <dbReference type="EMBL" id="ALS98454.1"/>
    </source>
</evidence>
<sequence length="119" mass="13289">MKQVGFAAFIAFWSCVGTLLMLFWLVPVTPSDAAEEKTGYTLAEVALHNTTEDCWMVIESRVYDFSKYIPKHPAPAIVMANWCGKEATEGMKTKGYGNNHSQTAWDMMAGYQIGVLKED</sequence>
<dbReference type="PROSITE" id="PS50255">
    <property type="entry name" value="CYTOCHROME_B5_2"/>
    <property type="match status" value="1"/>
</dbReference>
<reference evidence="6 7" key="1">
    <citation type="submission" date="2015-12" db="EMBL/GenBank/DDBJ databases">
        <title>Complete genome of Lacimicrobium alkaliphilum KCTC 32984.</title>
        <authorList>
            <person name="Kim S.-G."/>
            <person name="Lee Y.-J."/>
        </authorList>
    </citation>
    <scope>NUCLEOTIDE SEQUENCE [LARGE SCALE GENOMIC DNA]</scope>
    <source>
        <strain evidence="6 7">YelD216</strain>
    </source>
</reference>
<dbReference type="AlphaFoldDB" id="A0A0U2JIW4"/>
<name>A0A0U2JIW4_9ALTE</name>
<evidence type="ECO:0000256" key="3">
    <source>
        <dbReference type="ARBA" id="ARBA00023004"/>
    </source>
</evidence>
<dbReference type="STRING" id="1526571.AT746_09410"/>
<gene>
    <name evidence="6" type="ORF">AT746_09410</name>
</gene>
<dbReference type="Pfam" id="PF00173">
    <property type="entry name" value="Cyt-b5"/>
    <property type="match status" value="1"/>
</dbReference>
<protein>
    <recommendedName>
        <fullName evidence="5">Cytochrome b5 heme-binding domain-containing protein</fullName>
    </recommendedName>
</protein>
<dbReference type="InterPro" id="IPR001199">
    <property type="entry name" value="Cyt_B5-like_heme/steroid-bd"/>
</dbReference>
<comment type="similarity">
    <text evidence="4">Belongs to the cytochrome b5 family.</text>
</comment>
<keyword evidence="3" id="KW-0408">Iron</keyword>
<dbReference type="InterPro" id="IPR036400">
    <property type="entry name" value="Cyt_B5-like_heme/steroid_sf"/>
</dbReference>
<evidence type="ECO:0000259" key="5">
    <source>
        <dbReference type="PROSITE" id="PS50255"/>
    </source>
</evidence>
<accession>A0A0U2JIW4</accession>
<dbReference type="OrthoDB" id="8173637at2"/>
<keyword evidence="2" id="KW-0479">Metal-binding</keyword>
<dbReference type="GO" id="GO:0016020">
    <property type="term" value="C:membrane"/>
    <property type="evidence" value="ECO:0007669"/>
    <property type="project" value="TreeGrafter"/>
</dbReference>
<dbReference type="Proteomes" id="UP000068447">
    <property type="component" value="Chromosome"/>
</dbReference>
<evidence type="ECO:0000256" key="4">
    <source>
        <dbReference type="ARBA" id="ARBA00038168"/>
    </source>
</evidence>
<dbReference type="Gene3D" id="3.10.120.10">
    <property type="entry name" value="Cytochrome b5-like heme/steroid binding domain"/>
    <property type="match status" value="1"/>
</dbReference>
<dbReference type="GO" id="GO:0046872">
    <property type="term" value="F:metal ion binding"/>
    <property type="evidence" value="ECO:0007669"/>
    <property type="project" value="UniProtKB-KW"/>
</dbReference>
<dbReference type="SUPFAM" id="SSF55856">
    <property type="entry name" value="Cytochrome b5-like heme/steroid binding domain"/>
    <property type="match status" value="1"/>
</dbReference>
<evidence type="ECO:0000256" key="2">
    <source>
        <dbReference type="ARBA" id="ARBA00022723"/>
    </source>
</evidence>
<organism evidence="6 7">
    <name type="scientific">Lacimicrobium alkaliphilum</name>
    <dbReference type="NCBI Taxonomy" id="1526571"/>
    <lineage>
        <taxon>Bacteria</taxon>
        <taxon>Pseudomonadati</taxon>
        <taxon>Pseudomonadota</taxon>
        <taxon>Gammaproteobacteria</taxon>
        <taxon>Alteromonadales</taxon>
        <taxon>Alteromonadaceae</taxon>
        <taxon>Lacimicrobium</taxon>
    </lineage>
</organism>
<feature type="domain" description="Cytochrome b5 heme-binding" evidence="5">
    <location>
        <begin position="37"/>
        <end position="117"/>
    </location>
</feature>
<dbReference type="InterPro" id="IPR050668">
    <property type="entry name" value="Cytochrome_b5"/>
</dbReference>
<dbReference type="SMART" id="SM01117">
    <property type="entry name" value="Cyt-b5"/>
    <property type="match status" value="1"/>
</dbReference>
<proteinExistence type="inferred from homology"/>
<dbReference type="GO" id="GO:0020037">
    <property type="term" value="F:heme binding"/>
    <property type="evidence" value="ECO:0007669"/>
    <property type="project" value="TreeGrafter"/>
</dbReference>